<feature type="region of interest" description="Disordered" evidence="1">
    <location>
        <begin position="1"/>
        <end position="26"/>
    </location>
</feature>
<organism evidence="3 4">
    <name type="scientific">Chthonomonas calidirosea (strain DSM 23976 / ICMP 18418 / T49)</name>
    <dbReference type="NCBI Taxonomy" id="1303518"/>
    <lineage>
        <taxon>Bacteria</taxon>
        <taxon>Bacillati</taxon>
        <taxon>Armatimonadota</taxon>
        <taxon>Chthonomonadia</taxon>
        <taxon>Chthonomonadales</taxon>
        <taxon>Chthonomonadaceae</taxon>
        <taxon>Chthonomonas</taxon>
    </lineage>
</organism>
<evidence type="ECO:0000256" key="1">
    <source>
        <dbReference type="SAM" id="MobiDB-lite"/>
    </source>
</evidence>
<evidence type="ECO:0000313" key="3">
    <source>
        <dbReference type="EMBL" id="CCW36169.1"/>
    </source>
</evidence>
<dbReference type="AlphaFoldDB" id="S0EWB3"/>
<dbReference type="InParanoid" id="S0EWB3"/>
<dbReference type="KEGG" id="ccz:CCALI_02365"/>
<keyword evidence="2" id="KW-1133">Transmembrane helix</keyword>
<accession>S0EWB3</accession>
<gene>
    <name evidence="3" type="ORF">CCALI_02365</name>
</gene>
<keyword evidence="2" id="KW-0472">Membrane</keyword>
<evidence type="ECO:0000313" key="4">
    <source>
        <dbReference type="Proteomes" id="UP000014227"/>
    </source>
</evidence>
<dbReference type="Proteomes" id="UP000014227">
    <property type="component" value="Chromosome I"/>
</dbReference>
<dbReference type="PATRIC" id="fig|1303518.3.peg.2458"/>
<keyword evidence="2" id="KW-0812">Transmembrane</keyword>
<keyword evidence="4" id="KW-1185">Reference proteome</keyword>
<dbReference type="STRING" id="454171.CP488_01728"/>
<protein>
    <submittedName>
        <fullName evidence="3">Uncharacterized protein</fullName>
    </submittedName>
</protein>
<sequence>MPQQPNPSTATLKRPSGREAASASSPHDPPFEVLLPLFLLLVLLLWLWRRWSVGAAWRRYAKNLQGEIRMRNRFSPACIAATFRDRPFLLETATSHEDETPYYHTRGALPIGNPASFILGVRRKSLLEEMQTRKELSSFDLNDPDFERRFFVVCNQPDVLPLVLTKEARRELSRYHDVEIYVRLQEIEWRRAGEVSDLKAMERLNHLIADMAEAIDALPPSDAPLSLRLADEQMIAKGI</sequence>
<feature type="compositionally biased region" description="Polar residues" evidence="1">
    <location>
        <begin position="1"/>
        <end position="11"/>
    </location>
</feature>
<name>S0EWB3_CHTCT</name>
<evidence type="ECO:0000256" key="2">
    <source>
        <dbReference type="SAM" id="Phobius"/>
    </source>
</evidence>
<dbReference type="RefSeq" id="WP_016483686.1">
    <property type="nucleotide sequence ID" value="NC_021487.1"/>
</dbReference>
<reference evidence="4" key="1">
    <citation type="submission" date="2013-03" db="EMBL/GenBank/DDBJ databases">
        <title>Genome sequence of Chthonomonas calidirosea, the first sequenced genome from the Armatimonadetes phylum (formally candidate division OP10).</title>
        <authorList>
            <person name="Lee K.C.Y."/>
            <person name="Morgan X.C."/>
            <person name="Dunfield P.F."/>
            <person name="Tamas I."/>
            <person name="Houghton K.M."/>
            <person name="Vyssotski M."/>
            <person name="Ryan J.L.J."/>
            <person name="Lagutin K."/>
            <person name="McDonald I.R."/>
            <person name="Stott M.B."/>
        </authorList>
    </citation>
    <scope>NUCLEOTIDE SEQUENCE [LARGE SCALE GENOMIC DNA]</scope>
    <source>
        <strain evidence="4">DSM 23976 / ICMP 18418 / T49</strain>
    </source>
</reference>
<dbReference type="HOGENOM" id="CLU_1159492_0_0_0"/>
<proteinExistence type="predicted"/>
<feature type="transmembrane region" description="Helical" evidence="2">
    <location>
        <begin position="33"/>
        <end position="49"/>
    </location>
</feature>
<dbReference type="EMBL" id="HF951689">
    <property type="protein sequence ID" value="CCW36169.1"/>
    <property type="molecule type" value="Genomic_DNA"/>
</dbReference>